<dbReference type="GO" id="GO:0006412">
    <property type="term" value="P:translation"/>
    <property type="evidence" value="ECO:0007669"/>
    <property type="project" value="UniProtKB-UniRule"/>
</dbReference>
<sequence length="184" mass="20257">MSTRTAPQEYPGTNRRIVLYGNPALRTIAAPIREITPEILRLAADLQATLKASEGIGLAANQIGVPVSVFVLAPWQADVDLPLTFILNPEIISTEGLIEEEEGCLSLPGIFEVIARPEMVEVRGIDLRGNEIHLQATGLLARAIVHEFEHLQGILFIDHISELRRQLLQARLNALKETELKLCG</sequence>
<dbReference type="InterPro" id="IPR036821">
    <property type="entry name" value="Peptide_deformylase_sf"/>
</dbReference>
<comment type="similarity">
    <text evidence="1 2">Belongs to the polypeptide deformylase family.</text>
</comment>
<dbReference type="PANTHER" id="PTHR10458:SF22">
    <property type="entry name" value="PEPTIDE DEFORMYLASE"/>
    <property type="match status" value="1"/>
</dbReference>
<evidence type="ECO:0000313" key="3">
    <source>
        <dbReference type="EMBL" id="HEA86821.1"/>
    </source>
</evidence>
<keyword evidence="2" id="KW-0648">Protein biosynthesis</keyword>
<evidence type="ECO:0000256" key="1">
    <source>
        <dbReference type="ARBA" id="ARBA00010759"/>
    </source>
</evidence>
<feature type="binding site" evidence="2">
    <location>
        <position position="104"/>
    </location>
    <ligand>
        <name>Fe cation</name>
        <dbReference type="ChEBI" id="CHEBI:24875"/>
    </ligand>
</feature>
<comment type="catalytic activity">
    <reaction evidence="2">
        <text>N-terminal N-formyl-L-methionyl-[peptide] + H2O = N-terminal L-methionyl-[peptide] + formate</text>
        <dbReference type="Rhea" id="RHEA:24420"/>
        <dbReference type="Rhea" id="RHEA-COMP:10639"/>
        <dbReference type="Rhea" id="RHEA-COMP:10640"/>
        <dbReference type="ChEBI" id="CHEBI:15377"/>
        <dbReference type="ChEBI" id="CHEBI:15740"/>
        <dbReference type="ChEBI" id="CHEBI:49298"/>
        <dbReference type="ChEBI" id="CHEBI:64731"/>
        <dbReference type="EC" id="3.5.1.88"/>
    </reaction>
</comment>
<name>A0A7C1SCR4_UNCW3</name>
<reference evidence="3" key="1">
    <citation type="journal article" date="2020" name="mSystems">
        <title>Genome- and Community-Level Interaction Insights into Carbon Utilization and Element Cycling Functions of Hydrothermarchaeota in Hydrothermal Sediment.</title>
        <authorList>
            <person name="Zhou Z."/>
            <person name="Liu Y."/>
            <person name="Xu W."/>
            <person name="Pan J."/>
            <person name="Luo Z.H."/>
            <person name="Li M."/>
        </authorList>
    </citation>
    <scope>NUCLEOTIDE SEQUENCE [LARGE SCALE GENOMIC DNA]</scope>
    <source>
        <strain evidence="3">SpSt-265</strain>
    </source>
</reference>
<dbReference type="HAMAP" id="MF_00163">
    <property type="entry name" value="Pep_deformylase"/>
    <property type="match status" value="1"/>
</dbReference>
<dbReference type="GO" id="GO:0042586">
    <property type="term" value="F:peptide deformylase activity"/>
    <property type="evidence" value="ECO:0007669"/>
    <property type="project" value="UniProtKB-UniRule"/>
</dbReference>
<dbReference type="PRINTS" id="PR01576">
    <property type="entry name" value="PDEFORMYLASE"/>
</dbReference>
<dbReference type="EMBL" id="DSLG01000002">
    <property type="protein sequence ID" value="HEA86821.1"/>
    <property type="molecule type" value="Genomic_DNA"/>
</dbReference>
<accession>A0A7C1SCR4</accession>
<keyword evidence="2 3" id="KW-0378">Hydrolase</keyword>
<dbReference type="NCBIfam" id="NF001159">
    <property type="entry name" value="PRK00150.1-3"/>
    <property type="match status" value="1"/>
</dbReference>
<feature type="active site" evidence="2">
    <location>
        <position position="147"/>
    </location>
</feature>
<comment type="caution">
    <text evidence="3">The sequence shown here is derived from an EMBL/GenBank/DDBJ whole genome shotgun (WGS) entry which is preliminary data.</text>
</comment>
<keyword evidence="2" id="KW-0408">Iron</keyword>
<proteinExistence type="inferred from homology"/>
<dbReference type="GO" id="GO:0046872">
    <property type="term" value="F:metal ion binding"/>
    <property type="evidence" value="ECO:0007669"/>
    <property type="project" value="UniProtKB-KW"/>
</dbReference>
<dbReference type="EC" id="3.5.1.88" evidence="2"/>
<protein>
    <recommendedName>
        <fullName evidence="2">Peptide deformylase</fullName>
        <shortName evidence="2">PDF</shortName>
        <ecNumber evidence="2">3.5.1.88</ecNumber>
    </recommendedName>
    <alternativeName>
        <fullName evidence="2">Polypeptide deformylase</fullName>
    </alternativeName>
</protein>
<comment type="cofactor">
    <cofactor evidence="2">
        <name>Fe(2+)</name>
        <dbReference type="ChEBI" id="CHEBI:29033"/>
    </cofactor>
    <text evidence="2">Binds 1 Fe(2+) ion.</text>
</comment>
<dbReference type="InterPro" id="IPR023635">
    <property type="entry name" value="Peptide_deformylase"/>
</dbReference>
<comment type="function">
    <text evidence="2">Removes the formyl group from the N-terminal Met of newly synthesized proteins. Requires at least a dipeptide for an efficient rate of reaction. N-terminal L-methionine is a prerequisite for activity but the enzyme has broad specificity at other positions.</text>
</comment>
<dbReference type="SUPFAM" id="SSF56420">
    <property type="entry name" value="Peptide deformylase"/>
    <property type="match status" value="1"/>
</dbReference>
<feature type="binding site" evidence="2">
    <location>
        <position position="150"/>
    </location>
    <ligand>
        <name>Fe cation</name>
        <dbReference type="ChEBI" id="CHEBI:24875"/>
    </ligand>
</feature>
<organism evidence="3">
    <name type="scientific">candidate division WOR-3 bacterium</name>
    <dbReference type="NCBI Taxonomy" id="2052148"/>
    <lineage>
        <taxon>Bacteria</taxon>
        <taxon>Bacteria division WOR-3</taxon>
    </lineage>
</organism>
<dbReference type="CDD" id="cd00487">
    <property type="entry name" value="Pep_deformylase"/>
    <property type="match status" value="1"/>
</dbReference>
<dbReference type="NCBIfam" id="TIGR00079">
    <property type="entry name" value="pept_deformyl"/>
    <property type="match status" value="1"/>
</dbReference>
<evidence type="ECO:0000256" key="2">
    <source>
        <dbReference type="HAMAP-Rule" id="MF_00163"/>
    </source>
</evidence>
<gene>
    <name evidence="2 3" type="primary">def</name>
    <name evidence="3" type="ORF">ENP94_02290</name>
</gene>
<keyword evidence="2" id="KW-0479">Metal-binding</keyword>
<feature type="binding site" evidence="2">
    <location>
        <position position="146"/>
    </location>
    <ligand>
        <name>Fe cation</name>
        <dbReference type="ChEBI" id="CHEBI:24875"/>
    </ligand>
</feature>
<dbReference type="AlphaFoldDB" id="A0A7C1SCR4"/>
<dbReference type="PANTHER" id="PTHR10458">
    <property type="entry name" value="PEPTIDE DEFORMYLASE"/>
    <property type="match status" value="1"/>
</dbReference>
<dbReference type="PIRSF" id="PIRSF004749">
    <property type="entry name" value="Pep_def"/>
    <property type="match status" value="1"/>
</dbReference>
<dbReference type="Gene3D" id="3.90.45.10">
    <property type="entry name" value="Peptide deformylase"/>
    <property type="match status" value="1"/>
</dbReference>
<dbReference type="Pfam" id="PF01327">
    <property type="entry name" value="Pep_deformylase"/>
    <property type="match status" value="1"/>
</dbReference>